<reference evidence="2" key="1">
    <citation type="submission" date="2016-11" db="UniProtKB">
        <authorList>
            <consortium name="WormBaseParasite"/>
        </authorList>
    </citation>
    <scope>IDENTIFICATION</scope>
</reference>
<dbReference type="WBParaSite" id="L893_g26644.t1">
    <property type="protein sequence ID" value="L893_g26644.t1"/>
    <property type="gene ID" value="L893_g26644"/>
</dbReference>
<name>A0A1I7ZI35_9BILA</name>
<protein>
    <submittedName>
        <fullName evidence="2">MIF4G domain-containing protein</fullName>
    </submittedName>
</protein>
<evidence type="ECO:0000313" key="1">
    <source>
        <dbReference type="Proteomes" id="UP000095287"/>
    </source>
</evidence>
<sequence length="100" mass="11299">MMTHSDADVAEAVAGVCNQLVDDVEAVTDVCKQLVDDVEEYDIDQKRLELFKEVLKNTNQPQGHKDAALEYFATVRHRVYENRPHLLKLLGLEQPVPSPP</sequence>
<proteinExistence type="predicted"/>
<evidence type="ECO:0000313" key="2">
    <source>
        <dbReference type="WBParaSite" id="L893_g26644.t1"/>
    </source>
</evidence>
<dbReference type="AlphaFoldDB" id="A0A1I7ZI35"/>
<dbReference type="Proteomes" id="UP000095287">
    <property type="component" value="Unplaced"/>
</dbReference>
<accession>A0A1I7ZI35</accession>
<keyword evidence="1" id="KW-1185">Reference proteome</keyword>
<organism evidence="1 2">
    <name type="scientific">Steinernema glaseri</name>
    <dbReference type="NCBI Taxonomy" id="37863"/>
    <lineage>
        <taxon>Eukaryota</taxon>
        <taxon>Metazoa</taxon>
        <taxon>Ecdysozoa</taxon>
        <taxon>Nematoda</taxon>
        <taxon>Chromadorea</taxon>
        <taxon>Rhabditida</taxon>
        <taxon>Tylenchina</taxon>
        <taxon>Panagrolaimomorpha</taxon>
        <taxon>Strongyloidoidea</taxon>
        <taxon>Steinernematidae</taxon>
        <taxon>Steinernema</taxon>
    </lineage>
</organism>